<proteinExistence type="predicted"/>
<evidence type="ECO:0000313" key="2">
    <source>
        <dbReference type="Proteomes" id="UP000077412"/>
    </source>
</evidence>
<dbReference type="RefSeq" id="WP_066285625.1">
    <property type="nucleotide sequence ID" value="NZ_CP016761.1"/>
</dbReference>
<gene>
    <name evidence="1" type="ORF">ABE41_000955</name>
</gene>
<accession>A0A1B1YZI2</accession>
<keyword evidence="2" id="KW-1185">Reference proteome</keyword>
<reference evidence="1 2" key="1">
    <citation type="submission" date="2016-08" db="EMBL/GenBank/DDBJ databases">
        <title>Complete genome sequence of Fictibacillus arsenicus G25-54, a strain with toxicity to nematodes and a potential arsenic-resistance activity.</title>
        <authorList>
            <person name="Zheng Z."/>
        </authorList>
    </citation>
    <scope>NUCLEOTIDE SEQUENCE [LARGE SCALE GENOMIC DNA]</scope>
    <source>
        <strain evidence="1 2">G25-54</strain>
    </source>
</reference>
<dbReference type="STRING" id="255247.ABE41_000955"/>
<dbReference type="PROSITE" id="PS51257">
    <property type="entry name" value="PROKAR_LIPOPROTEIN"/>
    <property type="match status" value="1"/>
</dbReference>
<dbReference type="AlphaFoldDB" id="A0A1B1YZI2"/>
<dbReference type="EMBL" id="CP016761">
    <property type="protein sequence ID" value="ANX10597.1"/>
    <property type="molecule type" value="Genomic_DNA"/>
</dbReference>
<organism evidence="1 2">
    <name type="scientific">Fictibacillus arsenicus</name>
    <dbReference type="NCBI Taxonomy" id="255247"/>
    <lineage>
        <taxon>Bacteria</taxon>
        <taxon>Bacillati</taxon>
        <taxon>Bacillota</taxon>
        <taxon>Bacilli</taxon>
        <taxon>Bacillales</taxon>
        <taxon>Fictibacillaceae</taxon>
        <taxon>Fictibacillus</taxon>
    </lineage>
</organism>
<protein>
    <recommendedName>
        <fullName evidence="3">DUF4362 domain-containing protein</fullName>
    </recommendedName>
</protein>
<dbReference type="KEGG" id="far:ABE41_000955"/>
<dbReference type="OrthoDB" id="2972446at2"/>
<sequence length="166" mass="19071">MKRIWTVIGLLIVLIGCSEKEADKEPKFTVKDAIEKNHVVIQNLSDKERELMTGSTKTEHLIPMFAFLKDVETNKESTLEVTVFQKSGEPVTSTLHFVEKEKTIFKNNYSGYGMPKGEFECMNVFESRNSLSLNGCKGELSNIFVIPFEGRDYMTARNEYRKMNKK</sequence>
<evidence type="ECO:0008006" key="3">
    <source>
        <dbReference type="Google" id="ProtNLM"/>
    </source>
</evidence>
<name>A0A1B1YZI2_9BACL</name>
<evidence type="ECO:0000313" key="1">
    <source>
        <dbReference type="EMBL" id="ANX10597.1"/>
    </source>
</evidence>
<dbReference type="Proteomes" id="UP000077412">
    <property type="component" value="Chromosome"/>
</dbReference>